<organism evidence="2 3">
    <name type="scientific">Polarella glacialis</name>
    <name type="common">Dinoflagellate</name>
    <dbReference type="NCBI Taxonomy" id="89957"/>
    <lineage>
        <taxon>Eukaryota</taxon>
        <taxon>Sar</taxon>
        <taxon>Alveolata</taxon>
        <taxon>Dinophyceae</taxon>
        <taxon>Suessiales</taxon>
        <taxon>Suessiaceae</taxon>
        <taxon>Polarella</taxon>
    </lineage>
</organism>
<comment type="caution">
    <text evidence="2">The sequence shown here is derived from an EMBL/GenBank/DDBJ whole genome shotgun (WGS) entry which is preliminary data.</text>
</comment>
<evidence type="ECO:0000313" key="3">
    <source>
        <dbReference type="Proteomes" id="UP000654075"/>
    </source>
</evidence>
<dbReference type="EMBL" id="CAJNNV010033009">
    <property type="protein sequence ID" value="CAE8641789.1"/>
    <property type="molecule type" value="Genomic_DNA"/>
</dbReference>
<evidence type="ECO:0008006" key="4">
    <source>
        <dbReference type="Google" id="ProtNLM"/>
    </source>
</evidence>
<gene>
    <name evidence="2" type="ORF">PGLA1383_LOCUS56381</name>
</gene>
<sequence>AFKQMLASPMREGQDKRVELKGFSGTQLNFLMRLLYTGQVHSSDWDNVTAPGLPRGPECDSEDPEKRPTGRRDKRSSSNPRMGSWRSRRLSPSPLNSSDEESIAEPPLQFLLAACSFAKTYQIRGGLCAQMVSKIKKRVRSDVTAYEAVVRFAIREDVGPLRLFCVHFAKESAAIRRRFEKGDLPPEVTFELQAIWEAPRKKRKFF</sequence>
<feature type="non-terminal residue" evidence="2">
    <location>
        <position position="206"/>
    </location>
</feature>
<dbReference type="Gene3D" id="3.30.710.10">
    <property type="entry name" value="Potassium Channel Kv1.1, Chain A"/>
    <property type="match status" value="1"/>
</dbReference>
<proteinExistence type="predicted"/>
<dbReference type="CDD" id="cd18186">
    <property type="entry name" value="BTB_POZ_ZBTB_KLHL-like"/>
    <property type="match status" value="1"/>
</dbReference>
<keyword evidence="3" id="KW-1185">Reference proteome</keyword>
<protein>
    <recommendedName>
        <fullName evidence="4">BTB domain-containing protein</fullName>
    </recommendedName>
</protein>
<dbReference type="Proteomes" id="UP000654075">
    <property type="component" value="Unassembled WGS sequence"/>
</dbReference>
<feature type="region of interest" description="Disordered" evidence="1">
    <location>
        <begin position="47"/>
        <end position="101"/>
    </location>
</feature>
<reference evidence="2" key="1">
    <citation type="submission" date="2021-02" db="EMBL/GenBank/DDBJ databases">
        <authorList>
            <person name="Dougan E. K."/>
            <person name="Rhodes N."/>
            <person name="Thang M."/>
            <person name="Chan C."/>
        </authorList>
    </citation>
    <scope>NUCLEOTIDE SEQUENCE</scope>
</reference>
<name>A0A813HUG0_POLGL</name>
<evidence type="ECO:0000256" key="1">
    <source>
        <dbReference type="SAM" id="MobiDB-lite"/>
    </source>
</evidence>
<dbReference type="InterPro" id="IPR011333">
    <property type="entry name" value="SKP1/BTB/POZ_sf"/>
</dbReference>
<dbReference type="AlphaFoldDB" id="A0A813HUG0"/>
<accession>A0A813HUG0</accession>
<evidence type="ECO:0000313" key="2">
    <source>
        <dbReference type="EMBL" id="CAE8641789.1"/>
    </source>
</evidence>